<dbReference type="EMBL" id="FX985599">
    <property type="protein sequence ID" value="BBF97931.1"/>
    <property type="molecule type" value="mRNA"/>
</dbReference>
<dbReference type="InterPro" id="IPR006170">
    <property type="entry name" value="PBP/GOBP"/>
</dbReference>
<dbReference type="SUPFAM" id="SSF47565">
    <property type="entry name" value="Insect pheromone/odorant-binding proteins"/>
    <property type="match status" value="1"/>
</dbReference>
<sequence length="164" mass="19006">MKTFVLYVCVFSLIYFTSAKTLPQRSGRKKFPTVSRKLSATKHDYDECYNKYNMTVGEMFKTYQILNDIYKVPENEEKVRKHGCVSHCVLEKIGAMEGLEVIADKMYSEIRERIYESLKGNVIKMVDNCINAIKTVTDKCQKAFELQACLLKAYFKDLGDLIPR</sequence>
<feature type="signal peptide" evidence="1">
    <location>
        <begin position="1"/>
        <end position="19"/>
    </location>
</feature>
<accession>A0A348G658</accession>
<protein>
    <submittedName>
        <fullName evidence="2">Pheromone binding protein 6</fullName>
    </submittedName>
</protein>
<dbReference type="GO" id="GO:0005549">
    <property type="term" value="F:odorant binding"/>
    <property type="evidence" value="ECO:0007669"/>
    <property type="project" value="InterPro"/>
</dbReference>
<evidence type="ECO:0000313" key="2">
    <source>
        <dbReference type="EMBL" id="BBF97931.1"/>
    </source>
</evidence>
<dbReference type="Pfam" id="PF01395">
    <property type="entry name" value="PBP_GOBP"/>
    <property type="match status" value="1"/>
</dbReference>
<gene>
    <name evidence="2" type="primary">PBP6_OM</name>
</gene>
<feature type="chain" id="PRO_5016830948" evidence="1">
    <location>
        <begin position="20"/>
        <end position="164"/>
    </location>
</feature>
<dbReference type="AlphaFoldDB" id="A0A348G658"/>
<dbReference type="InterPro" id="IPR036728">
    <property type="entry name" value="PBP_GOBP_sf"/>
</dbReference>
<evidence type="ECO:0000256" key="1">
    <source>
        <dbReference type="SAM" id="SignalP"/>
    </source>
</evidence>
<reference evidence="2" key="1">
    <citation type="journal article" date="2017" name="Toxins">
        <title>Combined Venom Gland Transcriptomic and Venom Peptidomic Analysis of the Predatory Ant Odontomachus monticola.</title>
        <authorList>
            <person name="Kazuma K."/>
            <person name="Masuko K."/>
            <person name="Konno K."/>
            <person name="Inagaki H."/>
        </authorList>
    </citation>
    <scope>NUCLEOTIDE SEQUENCE</scope>
    <source>
        <tissue evidence="2">Venom gland and sac</tissue>
    </source>
</reference>
<dbReference type="Gene3D" id="1.10.238.20">
    <property type="entry name" value="Pheromone/general odorant binding protein domain"/>
    <property type="match status" value="1"/>
</dbReference>
<name>A0A348G658_ODOMO</name>
<organism evidence="2">
    <name type="scientific">Odontomachus monticola</name>
    <name type="common">Trap-jaw ant</name>
    <dbReference type="NCBI Taxonomy" id="613454"/>
    <lineage>
        <taxon>Eukaryota</taxon>
        <taxon>Metazoa</taxon>
        <taxon>Ecdysozoa</taxon>
        <taxon>Arthropoda</taxon>
        <taxon>Hexapoda</taxon>
        <taxon>Insecta</taxon>
        <taxon>Pterygota</taxon>
        <taxon>Neoptera</taxon>
        <taxon>Endopterygota</taxon>
        <taxon>Hymenoptera</taxon>
        <taxon>Apocrita</taxon>
        <taxon>Aculeata</taxon>
        <taxon>Formicoidea</taxon>
        <taxon>Formicidae</taxon>
        <taxon>Ponerinae</taxon>
        <taxon>Ponerini</taxon>
        <taxon>Odontomachus</taxon>
    </lineage>
</organism>
<proteinExistence type="evidence at transcript level"/>
<keyword evidence="1" id="KW-0732">Signal</keyword>
<dbReference type="CDD" id="cd23992">
    <property type="entry name" value="PBP_GOBP"/>
    <property type="match status" value="1"/>
</dbReference>